<evidence type="ECO:0000313" key="2">
    <source>
        <dbReference type="EMBL" id="UWS33501.1"/>
    </source>
</evidence>
<sequence length="193" mass="20626">MLWLPLTGVVGRLPAVIFTGNGGGIPVICIMACAILMIFSVGDIAMSRHVSDAGAFNTYISKGLGENCGASASIVALIACFSVKTAVVSMPGFFTQLFLQQHPGTHVPWWMLSMLFVVIAWVPGIKRVEVGGKLPGVLIALSAMSVTFILVVNNLQRLSGSDSKRVRTIPWFIAISCAEGYMMSIKRRVHSAA</sequence>
<keyword evidence="3" id="KW-1185">Reference proteome</keyword>
<name>A0ABY5X822_ERWPY</name>
<keyword evidence="1" id="KW-0472">Membrane</keyword>
<feature type="transmembrane region" description="Helical" evidence="1">
    <location>
        <begin position="107"/>
        <end position="125"/>
    </location>
</feature>
<keyword evidence="1" id="KW-1133">Transmembrane helix</keyword>
<dbReference type="Proteomes" id="UP001058553">
    <property type="component" value="Chromosome"/>
</dbReference>
<evidence type="ECO:0000256" key="1">
    <source>
        <dbReference type="SAM" id="Phobius"/>
    </source>
</evidence>
<feature type="transmembrane region" description="Helical" evidence="1">
    <location>
        <begin position="25"/>
        <end position="46"/>
    </location>
</feature>
<feature type="transmembrane region" description="Helical" evidence="1">
    <location>
        <begin position="137"/>
        <end position="156"/>
    </location>
</feature>
<accession>A0ABY5X822</accession>
<feature type="transmembrane region" description="Helical" evidence="1">
    <location>
        <begin position="67"/>
        <end position="87"/>
    </location>
</feature>
<evidence type="ECO:0000313" key="3">
    <source>
        <dbReference type="Proteomes" id="UP001058553"/>
    </source>
</evidence>
<keyword evidence="1" id="KW-0812">Transmembrane</keyword>
<dbReference type="Gene3D" id="1.20.1740.10">
    <property type="entry name" value="Amino acid/polyamine transporter I"/>
    <property type="match status" value="1"/>
</dbReference>
<organism evidence="2 3">
    <name type="scientific">Erwinia pyrifoliae</name>
    <dbReference type="NCBI Taxonomy" id="79967"/>
    <lineage>
        <taxon>Bacteria</taxon>
        <taxon>Pseudomonadati</taxon>
        <taxon>Pseudomonadota</taxon>
        <taxon>Gammaproteobacteria</taxon>
        <taxon>Enterobacterales</taxon>
        <taxon>Erwiniaceae</taxon>
        <taxon>Erwinia</taxon>
    </lineage>
</organism>
<gene>
    <name evidence="2" type="ORF">NYP84_18365</name>
</gene>
<dbReference type="EMBL" id="CP103445">
    <property type="protein sequence ID" value="UWS33501.1"/>
    <property type="molecule type" value="Genomic_DNA"/>
</dbReference>
<feature type="transmembrane region" description="Helical" evidence="1">
    <location>
        <begin position="168"/>
        <end position="185"/>
    </location>
</feature>
<reference evidence="2" key="1">
    <citation type="submission" date="2022-07" db="EMBL/GenBank/DDBJ databases">
        <title>Genetic diversity of Erwinia pyrifoliae.</title>
        <authorList>
            <person name="Park D.S."/>
            <person name="Ham H."/>
        </authorList>
    </citation>
    <scope>NUCLEOTIDE SEQUENCE</scope>
    <source>
        <strain evidence="2">CP201486</strain>
    </source>
</reference>
<protein>
    <submittedName>
        <fullName evidence="2">Amino acid transporter</fullName>
    </submittedName>
</protein>
<proteinExistence type="predicted"/>